<keyword evidence="6 8" id="KW-1133">Transmembrane helix</keyword>
<evidence type="ECO:0000256" key="5">
    <source>
        <dbReference type="ARBA" id="ARBA00022692"/>
    </source>
</evidence>
<keyword evidence="5 8" id="KW-0812">Transmembrane</keyword>
<dbReference type="EMBL" id="CP011409">
    <property type="protein sequence ID" value="AKZ62702.1"/>
    <property type="molecule type" value="Genomic_DNA"/>
</dbReference>
<dbReference type="Pfam" id="PF07291">
    <property type="entry name" value="MauE"/>
    <property type="match status" value="1"/>
</dbReference>
<evidence type="ECO:0000313" key="10">
    <source>
        <dbReference type="EMBL" id="AKZ62702.1"/>
    </source>
</evidence>
<accession>A0ABN4HX01</accession>
<dbReference type="Gene3D" id="3.40.30.10">
    <property type="entry name" value="Glutaredoxin"/>
    <property type="match status" value="1"/>
</dbReference>
<feature type="domain" description="Methylamine utilisation protein MauE" evidence="9">
    <location>
        <begin position="2"/>
        <end position="111"/>
    </location>
</feature>
<evidence type="ECO:0000313" key="11">
    <source>
        <dbReference type="Proteomes" id="UP000063429"/>
    </source>
</evidence>
<feature type="transmembrane region" description="Helical" evidence="8">
    <location>
        <begin position="132"/>
        <end position="150"/>
    </location>
</feature>
<sequence length="327" mass="35014">MKARDPAGTAAVFAQLPMPAMFGSRAFARVFPMIEMIMGGALVTTGGKWFLAAAVSASGLLICTLIVVTIAARSEHPVQCNCFGAAHAAPITGRTIVRNALFLSLGIVLVFLDLAGFAGVPAMFGEMSDSDMVWCFVIAAGAIAFLIYLFRQHSVERSPSESPDDNGSDLPAHVEPDETFDQIRDRIEGTSVPPIEIMDRSANIVLLHQLCERRDVLVFFIRSDCHVCSKVVTGIPQWAEALAGIIDVIAISASPRADIEQTYPGIRNRTFYGGLSAAEKLSIRVTPTLVFLGRSGRVIAGPIPGSDQITGFVSTLVHSLAEKRIIA</sequence>
<comment type="pathway">
    <text evidence="3">One-carbon metabolism; methylamine degradation.</text>
</comment>
<name>A0ABN4HX01_9BURK</name>
<evidence type="ECO:0000256" key="7">
    <source>
        <dbReference type="ARBA" id="ARBA00023136"/>
    </source>
</evidence>
<feature type="transmembrane region" description="Helical" evidence="8">
    <location>
        <begin position="52"/>
        <end position="72"/>
    </location>
</feature>
<evidence type="ECO:0000256" key="8">
    <source>
        <dbReference type="SAM" id="Phobius"/>
    </source>
</evidence>
<feature type="transmembrane region" description="Helical" evidence="8">
    <location>
        <begin position="100"/>
        <end position="120"/>
    </location>
</feature>
<comment type="subcellular location">
    <subcellularLocation>
        <location evidence="2">Membrane</location>
        <topology evidence="2">Multi-pass membrane protein</topology>
    </subcellularLocation>
</comment>
<dbReference type="SUPFAM" id="SSF52833">
    <property type="entry name" value="Thioredoxin-like"/>
    <property type="match status" value="1"/>
</dbReference>
<evidence type="ECO:0000256" key="6">
    <source>
        <dbReference type="ARBA" id="ARBA00022989"/>
    </source>
</evidence>
<evidence type="ECO:0000256" key="4">
    <source>
        <dbReference type="ARBA" id="ARBA00019078"/>
    </source>
</evidence>
<gene>
    <name evidence="10" type="ORF">F506_08460</name>
</gene>
<reference evidence="11" key="1">
    <citation type="journal article" date="2015" name="Genome Announc.">
        <title>Complete Genome Sequence of Herbaspirillum hiltneri N3 (DSM 17495), Isolated from Surface-Sterilized Wheat Roots.</title>
        <authorList>
            <person name="Guizelini D."/>
            <person name="Saizaki P.M."/>
            <person name="Coimbra N.A."/>
            <person name="Weiss V.A."/>
            <person name="Faoro H."/>
            <person name="Sfeir M.Z."/>
            <person name="Baura V.A."/>
            <person name="Monteiro R.A."/>
            <person name="Chubatsu L.S."/>
            <person name="Souza E.M."/>
            <person name="Cruz L.M."/>
            <person name="Pedrosa F.O."/>
            <person name="Raittz R.T."/>
            <person name="Marchaukoski J.N."/>
            <person name="Steffens M.B."/>
        </authorList>
    </citation>
    <scope>NUCLEOTIDE SEQUENCE [LARGE SCALE GENOMIC DNA]</scope>
    <source>
        <strain evidence="11">N3</strain>
    </source>
</reference>
<keyword evidence="7 8" id="KW-0472">Membrane</keyword>
<dbReference type="InterPro" id="IPR009908">
    <property type="entry name" value="Methylamine_util_MauE"/>
</dbReference>
<protein>
    <recommendedName>
        <fullName evidence="4">Methylamine utilization protein MauE</fullName>
    </recommendedName>
</protein>
<proteinExistence type="predicted"/>
<organism evidence="10 11">
    <name type="scientific">Herbaspirillum hiltneri N3</name>
    <dbReference type="NCBI Taxonomy" id="1262470"/>
    <lineage>
        <taxon>Bacteria</taxon>
        <taxon>Pseudomonadati</taxon>
        <taxon>Pseudomonadota</taxon>
        <taxon>Betaproteobacteria</taxon>
        <taxon>Burkholderiales</taxon>
        <taxon>Oxalobacteraceae</taxon>
        <taxon>Herbaspirillum</taxon>
    </lineage>
</organism>
<evidence type="ECO:0000256" key="3">
    <source>
        <dbReference type="ARBA" id="ARBA00004856"/>
    </source>
</evidence>
<comment type="function">
    <text evidence="1">May be specifically involved in the processing, transport, and/or maturation of the MADH beta-subunit.</text>
</comment>
<evidence type="ECO:0000256" key="2">
    <source>
        <dbReference type="ARBA" id="ARBA00004141"/>
    </source>
</evidence>
<dbReference type="Proteomes" id="UP000063429">
    <property type="component" value="Chromosome"/>
</dbReference>
<dbReference type="InterPro" id="IPR036249">
    <property type="entry name" value="Thioredoxin-like_sf"/>
</dbReference>
<evidence type="ECO:0000259" key="9">
    <source>
        <dbReference type="Pfam" id="PF07291"/>
    </source>
</evidence>
<keyword evidence="11" id="KW-1185">Reference proteome</keyword>
<evidence type="ECO:0000256" key="1">
    <source>
        <dbReference type="ARBA" id="ARBA00003475"/>
    </source>
</evidence>